<dbReference type="AlphaFoldDB" id="A0A423WDS8"/>
<dbReference type="InterPro" id="IPR000146">
    <property type="entry name" value="FBPase_class-1"/>
</dbReference>
<dbReference type="InterPro" id="IPR033391">
    <property type="entry name" value="FBPase_N"/>
</dbReference>
<dbReference type="GO" id="GO:0030388">
    <property type="term" value="P:fructose 1,6-bisphosphate metabolic process"/>
    <property type="evidence" value="ECO:0007669"/>
    <property type="project" value="TreeGrafter"/>
</dbReference>
<evidence type="ECO:0000256" key="2">
    <source>
        <dbReference type="ARBA" id="ARBA00005215"/>
    </source>
</evidence>
<dbReference type="InterPro" id="IPR023079">
    <property type="entry name" value="SBPase"/>
</dbReference>
<comment type="caution">
    <text evidence="11">The sequence shown here is derived from an EMBL/GenBank/DDBJ whole genome shotgun (WGS) entry which is preliminary data.</text>
</comment>
<dbReference type="SUPFAM" id="SSF56655">
    <property type="entry name" value="Carbohydrate phosphatase"/>
    <property type="match status" value="1"/>
</dbReference>
<organism evidence="11 12">
    <name type="scientific">Cytospora chrysosperma</name>
    <name type="common">Cytospora canker fungus</name>
    <name type="synonym">Sphaeria chrysosperma</name>
    <dbReference type="NCBI Taxonomy" id="252740"/>
    <lineage>
        <taxon>Eukaryota</taxon>
        <taxon>Fungi</taxon>
        <taxon>Dikarya</taxon>
        <taxon>Ascomycota</taxon>
        <taxon>Pezizomycotina</taxon>
        <taxon>Sordariomycetes</taxon>
        <taxon>Sordariomycetidae</taxon>
        <taxon>Diaporthales</taxon>
        <taxon>Cytosporaceae</taxon>
        <taxon>Cytospora</taxon>
    </lineage>
</organism>
<dbReference type="PANTHER" id="PTHR11556">
    <property type="entry name" value="FRUCTOSE-1,6-BISPHOSPHATASE-RELATED"/>
    <property type="match status" value="1"/>
</dbReference>
<evidence type="ECO:0000256" key="6">
    <source>
        <dbReference type="ARBA" id="ARBA00022842"/>
    </source>
</evidence>
<dbReference type="GO" id="GO:0006000">
    <property type="term" value="P:fructose metabolic process"/>
    <property type="evidence" value="ECO:0007669"/>
    <property type="project" value="TreeGrafter"/>
</dbReference>
<evidence type="ECO:0000313" key="12">
    <source>
        <dbReference type="Proteomes" id="UP000284375"/>
    </source>
</evidence>
<feature type="domain" description="Fructose-1-6-bisphosphatase class 1 C-terminal" evidence="10">
    <location>
        <begin position="224"/>
        <end position="344"/>
    </location>
</feature>
<evidence type="ECO:0000256" key="4">
    <source>
        <dbReference type="ARBA" id="ARBA00022723"/>
    </source>
</evidence>
<evidence type="ECO:0000259" key="9">
    <source>
        <dbReference type="Pfam" id="PF00316"/>
    </source>
</evidence>
<evidence type="ECO:0000256" key="8">
    <source>
        <dbReference type="SAM" id="MobiDB-lite"/>
    </source>
</evidence>
<dbReference type="Gene3D" id="3.30.540.10">
    <property type="entry name" value="Fructose-1,6-Bisphosphatase, subunit A, domain 1"/>
    <property type="match status" value="1"/>
</dbReference>
<dbReference type="GO" id="GO:0005737">
    <property type="term" value="C:cytoplasm"/>
    <property type="evidence" value="ECO:0007669"/>
    <property type="project" value="TreeGrafter"/>
</dbReference>
<dbReference type="OrthoDB" id="3886144at2759"/>
<comment type="pathway">
    <text evidence="2">Carbohydrate biosynthesis; Calvin cycle.</text>
</comment>
<keyword evidence="4" id="KW-0479">Metal-binding</keyword>
<feature type="domain" description="Fructose-1-6-bisphosphatase class I N-terminal" evidence="9">
    <location>
        <begin position="31"/>
        <end position="181"/>
    </location>
</feature>
<evidence type="ECO:0000256" key="3">
    <source>
        <dbReference type="ARBA" id="ARBA00010941"/>
    </source>
</evidence>
<dbReference type="STRING" id="252740.A0A423WDS8"/>
<protein>
    <recommendedName>
        <fullName evidence="13">Fructose-1-6-bisphosphatase class 1 C-terminal domain-containing protein</fullName>
    </recommendedName>
</protein>
<keyword evidence="5" id="KW-0378">Hydrolase</keyword>
<evidence type="ECO:0000313" key="11">
    <source>
        <dbReference type="EMBL" id="ROW01579.1"/>
    </source>
</evidence>
<dbReference type="PROSITE" id="PS00124">
    <property type="entry name" value="FBPASE"/>
    <property type="match status" value="1"/>
</dbReference>
<dbReference type="Pfam" id="PF18913">
    <property type="entry name" value="FBPase_C"/>
    <property type="match status" value="1"/>
</dbReference>
<evidence type="ECO:0008006" key="13">
    <source>
        <dbReference type="Google" id="ProtNLM"/>
    </source>
</evidence>
<dbReference type="GO" id="GO:0006002">
    <property type="term" value="P:fructose 6-phosphate metabolic process"/>
    <property type="evidence" value="ECO:0007669"/>
    <property type="project" value="TreeGrafter"/>
</dbReference>
<dbReference type="InterPro" id="IPR044015">
    <property type="entry name" value="FBPase_C_dom"/>
</dbReference>
<name>A0A423WDS8_CYTCH</name>
<accession>A0A423WDS8</accession>
<evidence type="ECO:0000256" key="5">
    <source>
        <dbReference type="ARBA" id="ARBA00022801"/>
    </source>
</evidence>
<dbReference type="Proteomes" id="UP000284375">
    <property type="component" value="Unassembled WGS sequence"/>
</dbReference>
<dbReference type="GO" id="GO:0042132">
    <property type="term" value="F:fructose 1,6-bisphosphate 1-phosphatase activity"/>
    <property type="evidence" value="ECO:0007669"/>
    <property type="project" value="TreeGrafter"/>
</dbReference>
<evidence type="ECO:0000256" key="7">
    <source>
        <dbReference type="ARBA" id="ARBA00023277"/>
    </source>
</evidence>
<dbReference type="EMBL" id="LJZO01000006">
    <property type="protein sequence ID" value="ROW01579.1"/>
    <property type="molecule type" value="Genomic_DNA"/>
</dbReference>
<sequence length="349" mass="35880">MSSQPAEKGLVSLISHLESLAPADGSRKELFSSVIPAVIDAVGDIAKALQKAHRVVLAGSANTFGDDQLNVDVESEKILRDTFAAKCPSVVTASSEEDPVEKPVHASSCGGGGGGAPRGEGEVYTIGFDPLDGSSIIAPNWTVGTILGVWDGETAVGQHAATRQIASVLGVYGPRTTAYVAVRIPGGPAPVCFEVGLGGEGGLDGARGASVLRPSVRLAGAPFRTRYFAPANLRAAGQDERYMALVGRYIREGYTLRYSGGLVPDVVHALVKGHGVYVSPVSGASKAKLRRLFELFPVALVLECAGGSAVDPAHGGRILDAVLGGTDERAGLVCGTAEEVDAVVKELVG</sequence>
<proteinExistence type="inferred from homology"/>
<dbReference type="PANTHER" id="PTHR11556:SF35">
    <property type="entry name" value="SEDOHEPTULOSE-1,7-BISPHOSPHATASE, CHLOROPLASTIC"/>
    <property type="match status" value="1"/>
</dbReference>
<dbReference type="Gene3D" id="3.40.190.80">
    <property type="match status" value="1"/>
</dbReference>
<comment type="similarity">
    <text evidence="3">Belongs to the FBPase class 1 family.</text>
</comment>
<dbReference type="GO" id="GO:0005986">
    <property type="term" value="P:sucrose biosynthetic process"/>
    <property type="evidence" value="ECO:0007669"/>
    <property type="project" value="TreeGrafter"/>
</dbReference>
<comment type="cofactor">
    <cofactor evidence="1">
        <name>Mg(2+)</name>
        <dbReference type="ChEBI" id="CHEBI:18420"/>
    </cofactor>
</comment>
<evidence type="ECO:0000259" key="10">
    <source>
        <dbReference type="Pfam" id="PF18913"/>
    </source>
</evidence>
<dbReference type="Pfam" id="PF00316">
    <property type="entry name" value="FBPase"/>
    <property type="match status" value="1"/>
</dbReference>
<gene>
    <name evidence="11" type="ORF">VSDG_02156</name>
</gene>
<dbReference type="GO" id="GO:0006094">
    <property type="term" value="P:gluconeogenesis"/>
    <property type="evidence" value="ECO:0007669"/>
    <property type="project" value="TreeGrafter"/>
</dbReference>
<keyword evidence="7" id="KW-0119">Carbohydrate metabolism</keyword>
<dbReference type="InterPro" id="IPR020548">
    <property type="entry name" value="Fructose_bisphosphatase_AS"/>
</dbReference>
<keyword evidence="12" id="KW-1185">Reference proteome</keyword>
<keyword evidence="6" id="KW-0460">Magnesium</keyword>
<dbReference type="PRINTS" id="PR01958">
    <property type="entry name" value="S17BPHPHTASE"/>
</dbReference>
<dbReference type="GO" id="GO:0046872">
    <property type="term" value="F:metal ion binding"/>
    <property type="evidence" value="ECO:0007669"/>
    <property type="project" value="UniProtKB-KW"/>
</dbReference>
<reference evidence="11 12" key="1">
    <citation type="submission" date="2015-09" db="EMBL/GenBank/DDBJ databases">
        <title>Host preference determinants of Valsa canker pathogens revealed by comparative genomics.</title>
        <authorList>
            <person name="Yin Z."/>
            <person name="Huang L."/>
        </authorList>
    </citation>
    <scope>NUCLEOTIDE SEQUENCE [LARGE SCALE GENOMIC DNA]</scope>
    <source>
        <strain evidence="11 12">YSFL</strain>
    </source>
</reference>
<dbReference type="PIRSF" id="PIRSF000904">
    <property type="entry name" value="FBPtase_SBPase"/>
    <property type="match status" value="1"/>
</dbReference>
<evidence type="ECO:0000256" key="1">
    <source>
        <dbReference type="ARBA" id="ARBA00001946"/>
    </source>
</evidence>
<feature type="region of interest" description="Disordered" evidence="8">
    <location>
        <begin position="94"/>
        <end position="115"/>
    </location>
</feature>